<reference evidence="7" key="1">
    <citation type="submission" date="2018-05" db="EMBL/GenBank/DDBJ databases">
        <authorList>
            <person name="Lanie J.A."/>
            <person name="Ng W.-L."/>
            <person name="Kazmierczak K.M."/>
            <person name="Andrzejewski T.M."/>
            <person name="Davidsen T.M."/>
            <person name="Wayne K.J."/>
            <person name="Tettelin H."/>
            <person name="Glass J.I."/>
            <person name="Rusch D."/>
            <person name="Podicherti R."/>
            <person name="Tsui H.-C.T."/>
            <person name="Winkler M.E."/>
        </authorList>
    </citation>
    <scope>NUCLEOTIDE SEQUENCE</scope>
</reference>
<evidence type="ECO:0000256" key="2">
    <source>
        <dbReference type="ARBA" id="ARBA00023134"/>
    </source>
</evidence>
<feature type="domain" description="Tr-type G" evidence="4">
    <location>
        <begin position="1"/>
        <end position="77"/>
    </location>
</feature>
<evidence type="ECO:0000256" key="3">
    <source>
        <dbReference type="SAM" id="MobiDB-lite"/>
    </source>
</evidence>
<dbReference type="GO" id="GO:0003924">
    <property type="term" value="F:GTPase activity"/>
    <property type="evidence" value="ECO:0007669"/>
    <property type="project" value="InterPro"/>
</dbReference>
<dbReference type="InterPro" id="IPR009001">
    <property type="entry name" value="Transl_elong_EF1A/Init_IF2_C"/>
</dbReference>
<feature type="non-terminal residue" evidence="7">
    <location>
        <position position="386"/>
    </location>
</feature>
<evidence type="ECO:0000259" key="6">
    <source>
        <dbReference type="Pfam" id="PF25461"/>
    </source>
</evidence>
<dbReference type="GO" id="GO:0005525">
    <property type="term" value="F:GTP binding"/>
    <property type="evidence" value="ECO:0007669"/>
    <property type="project" value="UniProtKB-KW"/>
</dbReference>
<dbReference type="AlphaFoldDB" id="A0A382M567"/>
<dbReference type="GO" id="GO:0003746">
    <property type="term" value="F:translation elongation factor activity"/>
    <property type="evidence" value="ECO:0007669"/>
    <property type="project" value="TreeGrafter"/>
</dbReference>
<dbReference type="SUPFAM" id="SSF50447">
    <property type="entry name" value="Translation proteins"/>
    <property type="match status" value="1"/>
</dbReference>
<feature type="domain" description="Selenocysteine-specific elongation factor beta-barrel" evidence="6">
    <location>
        <begin position="190"/>
        <end position="265"/>
    </location>
</feature>
<feature type="region of interest" description="Disordered" evidence="3">
    <location>
        <begin position="366"/>
        <end position="386"/>
    </location>
</feature>
<keyword evidence="1" id="KW-0547">Nucleotide-binding</keyword>
<accession>A0A382M567</accession>
<dbReference type="InterPro" id="IPR009000">
    <property type="entry name" value="Transl_B-barrel_sf"/>
</dbReference>
<dbReference type="Gene3D" id="2.40.30.10">
    <property type="entry name" value="Translation factors"/>
    <property type="match status" value="1"/>
</dbReference>
<dbReference type="PANTHER" id="PTHR43721:SF22">
    <property type="entry name" value="ELONGATION FACTOR TU, MITOCHONDRIAL"/>
    <property type="match status" value="1"/>
</dbReference>
<dbReference type="SUPFAM" id="SSF52540">
    <property type="entry name" value="P-loop containing nucleoside triphosphate hydrolases"/>
    <property type="match status" value="1"/>
</dbReference>
<dbReference type="PANTHER" id="PTHR43721">
    <property type="entry name" value="ELONGATION FACTOR TU-RELATED"/>
    <property type="match status" value="1"/>
</dbReference>
<evidence type="ECO:0000259" key="4">
    <source>
        <dbReference type="Pfam" id="PF00009"/>
    </source>
</evidence>
<dbReference type="Pfam" id="PF25461">
    <property type="entry name" value="Beta-barrel_SelB"/>
    <property type="match status" value="1"/>
</dbReference>
<dbReference type="Gene3D" id="3.40.50.300">
    <property type="entry name" value="P-loop containing nucleotide triphosphate hydrolases"/>
    <property type="match status" value="1"/>
</dbReference>
<gene>
    <name evidence="7" type="ORF">METZ01_LOCUS296917</name>
</gene>
<dbReference type="Pfam" id="PF03144">
    <property type="entry name" value="GTP_EFTU_D2"/>
    <property type="match status" value="1"/>
</dbReference>
<evidence type="ECO:0000313" key="7">
    <source>
        <dbReference type="EMBL" id="SVC44063.1"/>
    </source>
</evidence>
<dbReference type="CDD" id="cd15491">
    <property type="entry name" value="selB_III"/>
    <property type="match status" value="1"/>
</dbReference>
<dbReference type="SUPFAM" id="SSF50465">
    <property type="entry name" value="EF-Tu/eEF-1alpha/eIF2-gamma C-terminal domain"/>
    <property type="match status" value="1"/>
</dbReference>
<dbReference type="Pfam" id="PF00009">
    <property type="entry name" value="GTP_EFTU"/>
    <property type="match status" value="1"/>
</dbReference>
<dbReference type="InterPro" id="IPR050055">
    <property type="entry name" value="EF-Tu_GTPase"/>
</dbReference>
<dbReference type="InterPro" id="IPR027417">
    <property type="entry name" value="P-loop_NTPase"/>
</dbReference>
<dbReference type="EMBL" id="UINC01091362">
    <property type="protein sequence ID" value="SVC44063.1"/>
    <property type="molecule type" value="Genomic_DNA"/>
</dbReference>
<dbReference type="InterPro" id="IPR004161">
    <property type="entry name" value="EFTu-like_2"/>
</dbReference>
<organism evidence="7">
    <name type="scientific">marine metagenome</name>
    <dbReference type="NCBI Taxonomy" id="408172"/>
    <lineage>
        <taxon>unclassified sequences</taxon>
        <taxon>metagenomes</taxon>
        <taxon>ecological metagenomes</taxon>
    </lineage>
</organism>
<dbReference type="CDD" id="cd03696">
    <property type="entry name" value="SelB_II"/>
    <property type="match status" value="1"/>
</dbReference>
<evidence type="ECO:0000256" key="1">
    <source>
        <dbReference type="ARBA" id="ARBA00022741"/>
    </source>
</evidence>
<evidence type="ECO:0000259" key="5">
    <source>
        <dbReference type="Pfam" id="PF03144"/>
    </source>
</evidence>
<dbReference type="InterPro" id="IPR057335">
    <property type="entry name" value="Beta-barrel_SelB"/>
</dbReference>
<name>A0A382M567_9ZZZZ</name>
<sequence length="386" mass="41713">MPQTREHLAICELLGINSGIVAITKCDLVDNEIADLVELEVRDLLTTSQLANAPIVRTSVESGNGLSELRDQLAEMLGTFSPRPQHELIRMPIDRIFTVHGFGTVVTGTLLSGQINTGDKLELLPQNTAVTVRGLQVYGEPVESAMAGQRTAVNLQGLDISAAARGDLLATPNALSATYMLDARLDMLSGHSLEQLQRVRFHHGATEILCRVNVLEVEEIRAGGSELVQLRLETPYACAPGDRFVIRRYSPMLTIGGGTVLDNLPSKHRAGDSTTIGLLRRLEGGALKERVALLTTASGSRGADEGHLRQRTFASATHLRSVANSLDDAGRLVIAQQTPLIVLDSEVMNNLEETIIEAVRRQHTDHPLMPGLPKSAVAATLPRHLP</sequence>
<dbReference type="InterPro" id="IPR000795">
    <property type="entry name" value="T_Tr_GTP-bd_dom"/>
</dbReference>
<keyword evidence="2" id="KW-0342">GTP-binding</keyword>
<feature type="domain" description="Translation elongation factor EFTu-like" evidence="5">
    <location>
        <begin position="103"/>
        <end position="169"/>
    </location>
</feature>
<proteinExistence type="predicted"/>
<protein>
    <submittedName>
        <fullName evidence="7">Uncharacterized protein</fullName>
    </submittedName>
</protein>